<sequence>MAQEMLEYTNAKPYLPLVYGISFLHSVVQERRRFGPIGWNIPYEFNFSDWYASIMFTQNHLDSKERIAGVDWVCLRYMLAEVMYGGRVTDDYDKRLLVNFANLWFSDDMLEDGFYFYKGYPLLKHKQKEEYLEDLGKLPEFDDPFVFGLHPNGYITLRNTMAMDILDTILSVQPKESGGGGGESRESVVTREVEEMLSKLPEDYNPHEVKARLKEMGALNSLNIFLRQEIDRMQRVIKLVKVTLKDLLLAIEGIIIMNENLREAFDAIYDAKVPMVWKRGSWESASLGFWYTELLMRNKQFHKWCFKGRPTAFWMTGFFNPQGFLTAMKQEVARAHKGWALDAVYLDNKVTKHFTQVISAGPKEGVYVYGLYLDGCTWDKKQDRIVESVPKVIYTEMPMIHIFAINTNEPRPKDMYTCPVYKKPRRTDLNFITPLWLPCKFSFEHWILRGVGLLCDIK</sequence>
<feature type="domain" description="Dynein heavy chain AAA lid" evidence="1">
    <location>
        <begin position="16"/>
        <end position="152"/>
    </location>
</feature>
<dbReference type="Pfam" id="PF18199">
    <property type="entry name" value="Dynein_C"/>
    <property type="match status" value="1"/>
</dbReference>
<evidence type="ECO:0000313" key="3">
    <source>
        <dbReference type="EMBL" id="KAF6214795.1"/>
    </source>
</evidence>
<gene>
    <name evidence="3" type="ORF">GE061_009538</name>
</gene>
<dbReference type="GO" id="GO:0051959">
    <property type="term" value="F:dynein light intermediate chain binding"/>
    <property type="evidence" value="ECO:0007669"/>
    <property type="project" value="InterPro"/>
</dbReference>
<dbReference type="Pfam" id="PF18198">
    <property type="entry name" value="AAA_lid_11"/>
    <property type="match status" value="1"/>
</dbReference>
<accession>A0A6A4KDK7</accession>
<dbReference type="InterPro" id="IPR026983">
    <property type="entry name" value="DHC"/>
</dbReference>
<dbReference type="GO" id="GO:0030286">
    <property type="term" value="C:dynein complex"/>
    <property type="evidence" value="ECO:0007669"/>
    <property type="project" value="InterPro"/>
</dbReference>
<dbReference type="Gene3D" id="1.10.8.720">
    <property type="entry name" value="Region D6 of dynein motor"/>
    <property type="match status" value="1"/>
</dbReference>
<evidence type="ECO:0000259" key="1">
    <source>
        <dbReference type="Pfam" id="PF18198"/>
    </source>
</evidence>
<evidence type="ECO:0000313" key="4">
    <source>
        <dbReference type="Proteomes" id="UP000466442"/>
    </source>
</evidence>
<feature type="domain" description="Dynein heavy chain C-terminal" evidence="2">
    <location>
        <begin position="162"/>
        <end position="455"/>
    </location>
</feature>
<dbReference type="OrthoDB" id="447173at2759"/>
<dbReference type="PANTHER" id="PTHR46961">
    <property type="entry name" value="DYNEIN HEAVY CHAIN 1, AXONEMAL-LIKE PROTEIN"/>
    <property type="match status" value="1"/>
</dbReference>
<dbReference type="InterPro" id="IPR041228">
    <property type="entry name" value="Dynein_C"/>
</dbReference>
<comment type="caution">
    <text evidence="3">The sequence shown here is derived from an EMBL/GenBank/DDBJ whole genome shotgun (WGS) entry which is preliminary data.</text>
</comment>
<dbReference type="AlphaFoldDB" id="A0A6A4KDK7"/>
<dbReference type="Gene3D" id="1.20.1270.280">
    <property type="match status" value="1"/>
</dbReference>
<evidence type="ECO:0008006" key="5">
    <source>
        <dbReference type="Google" id="ProtNLM"/>
    </source>
</evidence>
<proteinExistence type="predicted"/>
<dbReference type="PANTHER" id="PTHR46961:SF19">
    <property type="entry name" value="DYNEIN HEAVY CHAIN 5, AXONEMAL"/>
    <property type="match status" value="1"/>
</dbReference>
<reference evidence="3" key="1">
    <citation type="journal article" date="2021" name="Mol. Ecol. Resour.">
        <title>Apolygus lucorum genome provides insights into omnivorousness and mesophyll feeding.</title>
        <authorList>
            <person name="Liu Y."/>
            <person name="Liu H."/>
            <person name="Wang H."/>
            <person name="Huang T."/>
            <person name="Liu B."/>
            <person name="Yang B."/>
            <person name="Yin L."/>
            <person name="Li B."/>
            <person name="Zhang Y."/>
            <person name="Zhang S."/>
            <person name="Jiang F."/>
            <person name="Zhang X."/>
            <person name="Ren Y."/>
            <person name="Wang B."/>
            <person name="Wang S."/>
            <person name="Lu Y."/>
            <person name="Wu K."/>
            <person name="Fan W."/>
            <person name="Wang G."/>
        </authorList>
    </citation>
    <scope>NUCLEOTIDE SEQUENCE</scope>
    <source>
        <strain evidence="3">12Hb</strain>
    </source>
</reference>
<dbReference type="EMBL" id="WIXP02000002">
    <property type="protein sequence ID" value="KAF6214795.1"/>
    <property type="molecule type" value="Genomic_DNA"/>
</dbReference>
<dbReference type="InterPro" id="IPR042219">
    <property type="entry name" value="AAA_lid_11_sf"/>
</dbReference>
<dbReference type="InterPro" id="IPR041658">
    <property type="entry name" value="AAA_lid_11"/>
</dbReference>
<dbReference type="GO" id="GO:0045505">
    <property type="term" value="F:dynein intermediate chain binding"/>
    <property type="evidence" value="ECO:0007669"/>
    <property type="project" value="InterPro"/>
</dbReference>
<organism evidence="3 4">
    <name type="scientific">Apolygus lucorum</name>
    <name type="common">Small green plant bug</name>
    <name type="synonym">Lygocoris lucorum</name>
    <dbReference type="NCBI Taxonomy" id="248454"/>
    <lineage>
        <taxon>Eukaryota</taxon>
        <taxon>Metazoa</taxon>
        <taxon>Ecdysozoa</taxon>
        <taxon>Arthropoda</taxon>
        <taxon>Hexapoda</taxon>
        <taxon>Insecta</taxon>
        <taxon>Pterygota</taxon>
        <taxon>Neoptera</taxon>
        <taxon>Paraneoptera</taxon>
        <taxon>Hemiptera</taxon>
        <taxon>Heteroptera</taxon>
        <taxon>Panheteroptera</taxon>
        <taxon>Cimicomorpha</taxon>
        <taxon>Miridae</taxon>
        <taxon>Mirini</taxon>
        <taxon>Apolygus</taxon>
    </lineage>
</organism>
<protein>
    <recommendedName>
        <fullName evidence="5">Dynein heavy chain C-terminal domain-containing protein</fullName>
    </recommendedName>
</protein>
<name>A0A6A4KDK7_APOLU</name>
<dbReference type="GO" id="GO:0007018">
    <property type="term" value="P:microtubule-based movement"/>
    <property type="evidence" value="ECO:0007669"/>
    <property type="project" value="InterPro"/>
</dbReference>
<dbReference type="FunFam" id="3.10.490.20:FF:000010">
    <property type="entry name" value="Dynein heavy chain, putative"/>
    <property type="match status" value="1"/>
</dbReference>
<dbReference type="FunFam" id="1.20.1270.280:FF:000002">
    <property type="entry name" value="Dynein heavy chain 5, axonemal"/>
    <property type="match status" value="1"/>
</dbReference>
<evidence type="ECO:0000259" key="2">
    <source>
        <dbReference type="Pfam" id="PF18199"/>
    </source>
</evidence>
<keyword evidence="4" id="KW-1185">Reference proteome</keyword>
<dbReference type="Proteomes" id="UP000466442">
    <property type="component" value="Unassembled WGS sequence"/>
</dbReference>
<dbReference type="Gene3D" id="3.10.490.20">
    <property type="match status" value="1"/>
</dbReference>
<dbReference type="InterPro" id="IPR043160">
    <property type="entry name" value="Dynein_C_barrel"/>
</dbReference>